<comment type="subcellular location">
    <subcellularLocation>
        <location evidence="1">Membrane</location>
        <topology evidence="1">Multi-pass membrane protein</topology>
    </subcellularLocation>
</comment>
<dbReference type="RefSeq" id="WP_091809756.1">
    <property type="nucleotide sequence ID" value="NZ_CP016353.1"/>
</dbReference>
<sequence length="630" mass="63551">MRTRSSRAVAHVAARIRKGTKDGRSGVRAAFRIAVGELRRTAGNPKGKLAVAALLLLPLLYASAQLLITHDPDDRLDSLSAALVDDDKGGGLGARLAGELGTDGGFAWEATSANKAENGLGNGDYAFTVTIPEGFADGLAPGAGAPAPLALTVGEDGGYLSTAIASQVTEQVRAAIAEVAGEGAANRVHVDLVTVTGSPRQAAQLAESARELGEGERALATVSGRLATGGTGLATGLTTLRAGTEQLPAQTAKLATGAEQVATGATTAAAVGNQLVSGSATLRATLDDAHGELTQRLRAGGLSEAEVTHAVEVFGRLRVPIDAATTQARQAAADLRVLADGSHRVATANRQLATATSTLTTGIADASDHANELAGTAARLHEGVVTSADNTSRFAADADALHTASGQERGDASGAGLPPLSSADSPGGPPATERTAIAPVVLGLAAWIGAMALFLLLRPLSVRALAAGVASWRVSLGGWLPGAALGAAQVLVLFAVVAWLSGLEAGIPASAGLLVLIALTFTAIGHALAALFGRMGILLMGVLLAVQFVSVGAALPWRDVPDALGPLNAVLPMGHAVEGLQHALLRQGDSLVPHVAVLCAYLAVAAVVSCLAASHRRVWTLDRLRSTPAR</sequence>
<keyword evidence="3" id="KW-1133">Transmembrane helix</keyword>
<evidence type="ECO:0000313" key="5">
    <source>
        <dbReference type="EMBL" id="SDD79066.1"/>
    </source>
</evidence>
<dbReference type="GO" id="GO:0140359">
    <property type="term" value="F:ABC-type transporter activity"/>
    <property type="evidence" value="ECO:0007669"/>
    <property type="project" value="InterPro"/>
</dbReference>
<evidence type="ECO:0000256" key="4">
    <source>
        <dbReference type="ARBA" id="ARBA00023136"/>
    </source>
</evidence>
<dbReference type="InterPro" id="IPR013525">
    <property type="entry name" value="ABC2_TM"/>
</dbReference>
<proteinExistence type="predicted"/>
<protein>
    <submittedName>
        <fullName evidence="5">Putative membrane protein</fullName>
    </submittedName>
</protein>
<dbReference type="GO" id="GO:0016020">
    <property type="term" value="C:membrane"/>
    <property type="evidence" value="ECO:0007669"/>
    <property type="project" value="UniProtKB-SubCell"/>
</dbReference>
<evidence type="ECO:0000256" key="1">
    <source>
        <dbReference type="ARBA" id="ARBA00004141"/>
    </source>
</evidence>
<reference evidence="5 6" key="1">
    <citation type="submission" date="2016-10" db="EMBL/GenBank/DDBJ databases">
        <authorList>
            <person name="de Groot N.N."/>
        </authorList>
    </citation>
    <scope>NUCLEOTIDE SEQUENCE [LARGE SCALE GENOMIC DNA]</scope>
    <source>
        <strain evidence="5 6">CGMCC 4.5506</strain>
    </source>
</reference>
<accession>A0A1G6XP49</accession>
<gene>
    <name evidence="5" type="ORF">SAMN05421630_112160</name>
</gene>
<dbReference type="Gene3D" id="3.40.1710.10">
    <property type="entry name" value="abc type-2 transporter like domain"/>
    <property type="match status" value="1"/>
</dbReference>
<evidence type="ECO:0000256" key="3">
    <source>
        <dbReference type="ARBA" id="ARBA00022989"/>
    </source>
</evidence>
<dbReference type="Pfam" id="PF01061">
    <property type="entry name" value="ABC2_membrane"/>
    <property type="match status" value="1"/>
</dbReference>
<dbReference type="STRING" id="530584.SAMN05421630_112160"/>
<keyword evidence="4" id="KW-0472">Membrane</keyword>
<dbReference type="EMBL" id="FMZE01000012">
    <property type="protein sequence ID" value="SDD79066.1"/>
    <property type="molecule type" value="Genomic_DNA"/>
</dbReference>
<dbReference type="InterPro" id="IPR017501">
    <property type="entry name" value="Phage_infect_YhgE_C"/>
</dbReference>
<keyword evidence="2" id="KW-0812">Transmembrane</keyword>
<evidence type="ECO:0000256" key="2">
    <source>
        <dbReference type="ARBA" id="ARBA00022692"/>
    </source>
</evidence>
<dbReference type="InterPro" id="IPR051328">
    <property type="entry name" value="T7SS_ABC-Transporter"/>
</dbReference>
<dbReference type="NCBIfam" id="TIGR03062">
    <property type="entry name" value="pip_yhgE_Cterm"/>
    <property type="match status" value="1"/>
</dbReference>
<name>A0A1G6XP49_9PSEU</name>
<dbReference type="PANTHER" id="PTHR43077">
    <property type="entry name" value="TRANSPORT PERMEASE YVFS-RELATED"/>
    <property type="match status" value="1"/>
</dbReference>
<dbReference type="Proteomes" id="UP000199494">
    <property type="component" value="Unassembled WGS sequence"/>
</dbReference>
<dbReference type="PANTHER" id="PTHR43077:SF10">
    <property type="entry name" value="TRANSPORT PERMEASE PROTEIN"/>
    <property type="match status" value="1"/>
</dbReference>
<keyword evidence="6" id="KW-1185">Reference proteome</keyword>
<dbReference type="AlphaFoldDB" id="A0A1G6XP49"/>
<organism evidence="5 6">
    <name type="scientific">Prauserella marina</name>
    <dbReference type="NCBI Taxonomy" id="530584"/>
    <lineage>
        <taxon>Bacteria</taxon>
        <taxon>Bacillati</taxon>
        <taxon>Actinomycetota</taxon>
        <taxon>Actinomycetes</taxon>
        <taxon>Pseudonocardiales</taxon>
        <taxon>Pseudonocardiaceae</taxon>
        <taxon>Prauserella</taxon>
    </lineage>
</organism>
<evidence type="ECO:0000313" key="6">
    <source>
        <dbReference type="Proteomes" id="UP000199494"/>
    </source>
</evidence>
<dbReference type="OrthoDB" id="9811483at2"/>